<dbReference type="PROSITE" id="PS50082">
    <property type="entry name" value="WD_REPEATS_2"/>
    <property type="match status" value="2"/>
</dbReference>
<dbReference type="InterPro" id="IPR020472">
    <property type="entry name" value="WD40_PAC1"/>
</dbReference>
<dbReference type="Gene3D" id="2.130.10.10">
    <property type="entry name" value="YVTN repeat-like/Quinoprotein amine dehydrogenase"/>
    <property type="match status" value="2"/>
</dbReference>
<dbReference type="Proteomes" id="UP000230002">
    <property type="component" value="Unassembled WGS sequence"/>
</dbReference>
<dbReference type="PRINTS" id="PR00320">
    <property type="entry name" value="GPROTEINBRPT"/>
</dbReference>
<keyword evidence="1 3" id="KW-0853">WD repeat</keyword>
<reference evidence="4 5" key="1">
    <citation type="journal article" date="2015" name="Sci. Rep.">
        <title>Chromosome-level genome map provides insights into diverse defense mechanisms in the medicinal fungus Ganoderma sinense.</title>
        <authorList>
            <person name="Zhu Y."/>
            <person name="Xu J."/>
            <person name="Sun C."/>
            <person name="Zhou S."/>
            <person name="Xu H."/>
            <person name="Nelson D.R."/>
            <person name="Qian J."/>
            <person name="Song J."/>
            <person name="Luo H."/>
            <person name="Xiang L."/>
            <person name="Li Y."/>
            <person name="Xu Z."/>
            <person name="Ji A."/>
            <person name="Wang L."/>
            <person name="Lu S."/>
            <person name="Hayward A."/>
            <person name="Sun W."/>
            <person name="Li X."/>
            <person name="Schwartz D.C."/>
            <person name="Wang Y."/>
            <person name="Chen S."/>
        </authorList>
    </citation>
    <scope>NUCLEOTIDE SEQUENCE [LARGE SCALE GENOMIC DNA]</scope>
    <source>
        <strain evidence="4 5">ZZ0214-1</strain>
    </source>
</reference>
<organism evidence="4 5">
    <name type="scientific">Ganoderma sinense ZZ0214-1</name>
    <dbReference type="NCBI Taxonomy" id="1077348"/>
    <lineage>
        <taxon>Eukaryota</taxon>
        <taxon>Fungi</taxon>
        <taxon>Dikarya</taxon>
        <taxon>Basidiomycota</taxon>
        <taxon>Agaricomycotina</taxon>
        <taxon>Agaricomycetes</taxon>
        <taxon>Polyporales</taxon>
        <taxon>Polyporaceae</taxon>
        <taxon>Ganoderma</taxon>
    </lineage>
</organism>
<feature type="repeat" description="WD" evidence="3">
    <location>
        <begin position="36"/>
        <end position="71"/>
    </location>
</feature>
<dbReference type="SMART" id="SM00320">
    <property type="entry name" value="WD40"/>
    <property type="match status" value="5"/>
</dbReference>
<dbReference type="PANTHER" id="PTHR19879">
    <property type="entry name" value="TRANSCRIPTION INITIATION FACTOR TFIID"/>
    <property type="match status" value="1"/>
</dbReference>
<evidence type="ECO:0000313" key="4">
    <source>
        <dbReference type="EMBL" id="PIL26219.1"/>
    </source>
</evidence>
<dbReference type="PANTHER" id="PTHR19879:SF9">
    <property type="entry name" value="TRANSCRIPTION INITIATION FACTOR TFIID SUBUNIT 5"/>
    <property type="match status" value="1"/>
</dbReference>
<evidence type="ECO:0000256" key="2">
    <source>
        <dbReference type="ARBA" id="ARBA00022737"/>
    </source>
</evidence>
<dbReference type="Pfam" id="PF07676">
    <property type="entry name" value="PD40"/>
    <property type="match status" value="1"/>
</dbReference>
<dbReference type="InterPro" id="IPR015943">
    <property type="entry name" value="WD40/YVTN_repeat-like_dom_sf"/>
</dbReference>
<dbReference type="AlphaFoldDB" id="A0A2G8RXG9"/>
<dbReference type="InterPro" id="IPR036322">
    <property type="entry name" value="WD40_repeat_dom_sf"/>
</dbReference>
<keyword evidence="2" id="KW-0677">Repeat</keyword>
<protein>
    <submittedName>
        <fullName evidence="4">Uncharacterized protein</fullName>
    </submittedName>
</protein>
<dbReference type="SUPFAM" id="SSF50978">
    <property type="entry name" value="WD40 repeat-like"/>
    <property type="match status" value="1"/>
</dbReference>
<evidence type="ECO:0000256" key="1">
    <source>
        <dbReference type="ARBA" id="ARBA00022574"/>
    </source>
</evidence>
<dbReference type="PROSITE" id="PS50294">
    <property type="entry name" value="WD_REPEATS_REGION"/>
    <property type="match status" value="2"/>
</dbReference>
<name>A0A2G8RXG9_9APHY</name>
<sequence>MALSPDGRRLVSAGGIASQPLLVWDIDHDVHKAAVPEGHMKSLTTCAWSPDGKLVASASQDGTVRIWDAQTFQQRDLLEYTQAVSSPRQLQFSPDGQYLAWVSYSPSEDCNVQSHSCNIWRPFREKQVTTVRLPSYSSDGGDCISALSFDRESRRVATAHGSWGGPMEDHVVRIWDVRTGAPLSVLAGHTWPVTDVSFSPDGISILSASCDGSSKIWDVDSGEEIARLVGDGEEFMKARFSPDGKYIATTLSGGEVRLWRADNFQCTAVLREHTCDVLHIAFSPDGKILASGDLRGIVHIRRLSEFV</sequence>
<dbReference type="STRING" id="1077348.A0A2G8RXG9"/>
<dbReference type="InterPro" id="IPR019775">
    <property type="entry name" value="WD40_repeat_CS"/>
</dbReference>
<evidence type="ECO:0000313" key="5">
    <source>
        <dbReference type="Proteomes" id="UP000230002"/>
    </source>
</evidence>
<gene>
    <name evidence="4" type="ORF">GSI_11974</name>
</gene>
<dbReference type="Pfam" id="PF00400">
    <property type="entry name" value="WD40"/>
    <property type="match status" value="4"/>
</dbReference>
<evidence type="ECO:0000256" key="3">
    <source>
        <dbReference type="PROSITE-ProRule" id="PRU00221"/>
    </source>
</evidence>
<accession>A0A2G8RXG9</accession>
<feature type="repeat" description="WD" evidence="3">
    <location>
        <begin position="186"/>
        <end position="227"/>
    </location>
</feature>
<keyword evidence="5" id="KW-1185">Reference proteome</keyword>
<dbReference type="InterPro" id="IPR011659">
    <property type="entry name" value="WD40"/>
</dbReference>
<dbReference type="EMBL" id="AYKW01000045">
    <property type="protein sequence ID" value="PIL26219.1"/>
    <property type="molecule type" value="Genomic_DNA"/>
</dbReference>
<proteinExistence type="predicted"/>
<dbReference type="CDD" id="cd00200">
    <property type="entry name" value="WD40"/>
    <property type="match status" value="1"/>
</dbReference>
<dbReference type="InterPro" id="IPR001680">
    <property type="entry name" value="WD40_rpt"/>
</dbReference>
<comment type="caution">
    <text evidence="4">The sequence shown here is derived from an EMBL/GenBank/DDBJ whole genome shotgun (WGS) entry which is preliminary data.</text>
</comment>
<dbReference type="OrthoDB" id="2615105at2759"/>
<dbReference type="PROSITE" id="PS00678">
    <property type="entry name" value="WD_REPEATS_1"/>
    <property type="match status" value="2"/>
</dbReference>